<dbReference type="InterPro" id="IPR002018">
    <property type="entry name" value="CarbesteraseB"/>
</dbReference>
<proteinExistence type="inferred from homology"/>
<dbReference type="EMBL" id="CP095053">
    <property type="protein sequence ID" value="UOR05783.1"/>
    <property type="molecule type" value="Genomic_DNA"/>
</dbReference>
<dbReference type="AlphaFoldDB" id="A0A8T9SYH3"/>
<dbReference type="Gene3D" id="3.40.50.1820">
    <property type="entry name" value="alpha/beta hydrolase"/>
    <property type="match status" value="1"/>
</dbReference>
<dbReference type="InterPro" id="IPR050309">
    <property type="entry name" value="Type-B_Carboxylest/Lipase"/>
</dbReference>
<sequence length="546" mass="58427">MKLFVFAALLAVPLVPATAIAQTKTAPATDLTRNRVQTANGPLEGATAASGIHEFKGVPFAAPPIGGLRWREPQPVKNWTTVRSAKQFGPRAMQLPLFGDMNFRSDGVSEDCLYLNVWTPAKTGREKLPVLVYFYGGGFVAGDGSEPRYDGESMARRGIVAVTVNYRLGVFGFLAHPELTKESPHHASGNYGFLDQSAALRWVQQNIAAFGGDPKQVTIAGESAGSMSVSAQMASPLSKALFARAIGESGSMLNTSFGPVPLAEAEQTGVAFATSLGAGSLAALRALPAQQLLEATGKPGTARFAPTLDGYFFTKMPTATFVASEQARVPLLVGWNSQEMGYQALLGQDQPTVANYTKTLQKLYGDQAAAAQKAYPATTDAEVEQAATDLAGDRFIAYSTWKWAEMQQQTGGQPVYRYLYARPRPAMTPEMGNATAGLAGGVVKQAADAPKAPPAKGAVHSAEIEYALGNLSTNKVYAWTPDDRQVSNTLQTYFANFIKTGNPNGAGLPTWPQASSGQVLRIDVKTQAEPDKTRPRYLFMEQQRSR</sequence>
<dbReference type="PANTHER" id="PTHR11559">
    <property type="entry name" value="CARBOXYLESTERASE"/>
    <property type="match status" value="1"/>
</dbReference>
<dbReference type="RefSeq" id="WP_245094245.1">
    <property type="nucleotide sequence ID" value="NZ_CP095053.1"/>
</dbReference>
<dbReference type="InterPro" id="IPR029058">
    <property type="entry name" value="AB_hydrolase_fold"/>
</dbReference>
<evidence type="ECO:0000256" key="2">
    <source>
        <dbReference type="ARBA" id="ARBA00022801"/>
    </source>
</evidence>
<name>A0A8T9SYH3_9BACT</name>
<dbReference type="EC" id="3.1.1.-" evidence="3"/>
<dbReference type="Proteomes" id="UP000829925">
    <property type="component" value="Chromosome"/>
</dbReference>
<evidence type="ECO:0000256" key="1">
    <source>
        <dbReference type="ARBA" id="ARBA00005964"/>
    </source>
</evidence>
<feature type="domain" description="Carboxylesterase type B" evidence="4">
    <location>
        <begin position="34"/>
        <end position="528"/>
    </location>
</feature>
<dbReference type="SUPFAM" id="SSF53474">
    <property type="entry name" value="alpha/beta-Hydrolases"/>
    <property type="match status" value="1"/>
</dbReference>
<protein>
    <recommendedName>
        <fullName evidence="3">Carboxylic ester hydrolase</fullName>
        <ecNumber evidence="3">3.1.1.-</ecNumber>
    </recommendedName>
</protein>
<keyword evidence="3" id="KW-0732">Signal</keyword>
<evidence type="ECO:0000313" key="6">
    <source>
        <dbReference type="Proteomes" id="UP000829925"/>
    </source>
</evidence>
<dbReference type="KEGG" id="haei:MUN82_01475"/>
<keyword evidence="6" id="KW-1185">Reference proteome</keyword>
<feature type="chain" id="PRO_5035964423" description="Carboxylic ester hydrolase" evidence="3">
    <location>
        <begin position="22"/>
        <end position="546"/>
    </location>
</feature>
<keyword evidence="2 3" id="KW-0378">Hydrolase</keyword>
<dbReference type="InterPro" id="IPR019819">
    <property type="entry name" value="Carboxylesterase_B_CS"/>
</dbReference>
<dbReference type="PROSITE" id="PS00122">
    <property type="entry name" value="CARBOXYLESTERASE_B_1"/>
    <property type="match status" value="1"/>
</dbReference>
<accession>A0A8T9SYH3</accession>
<evidence type="ECO:0000256" key="3">
    <source>
        <dbReference type="RuleBase" id="RU361235"/>
    </source>
</evidence>
<dbReference type="PROSITE" id="PS00941">
    <property type="entry name" value="CARBOXYLESTERASE_B_2"/>
    <property type="match status" value="1"/>
</dbReference>
<gene>
    <name evidence="5" type="ORF">MUN82_01475</name>
</gene>
<comment type="similarity">
    <text evidence="1 3">Belongs to the type-B carboxylesterase/lipase family.</text>
</comment>
<evidence type="ECO:0000313" key="5">
    <source>
        <dbReference type="EMBL" id="UOR05783.1"/>
    </source>
</evidence>
<dbReference type="InterPro" id="IPR019826">
    <property type="entry name" value="Carboxylesterase_B_AS"/>
</dbReference>
<dbReference type="Pfam" id="PF00135">
    <property type="entry name" value="COesterase"/>
    <property type="match status" value="1"/>
</dbReference>
<evidence type="ECO:0000259" key="4">
    <source>
        <dbReference type="Pfam" id="PF00135"/>
    </source>
</evidence>
<dbReference type="GO" id="GO:0016787">
    <property type="term" value="F:hydrolase activity"/>
    <property type="evidence" value="ECO:0007669"/>
    <property type="project" value="UniProtKB-KW"/>
</dbReference>
<reference evidence="5 6" key="1">
    <citation type="submission" date="2022-04" db="EMBL/GenBank/DDBJ databases">
        <title>Hymenobacter sp. isolated from the air.</title>
        <authorList>
            <person name="Won M."/>
            <person name="Lee C.-M."/>
            <person name="Woen H.-Y."/>
            <person name="Kwon S.-W."/>
        </authorList>
    </citation>
    <scope>NUCLEOTIDE SEQUENCE [LARGE SCALE GENOMIC DNA]</scope>
    <source>
        <strain evidence="6">5413 J-13</strain>
    </source>
</reference>
<organism evidence="5 6">
    <name type="scientific">Hymenobacter aerilatus</name>
    <dbReference type="NCBI Taxonomy" id="2932251"/>
    <lineage>
        <taxon>Bacteria</taxon>
        <taxon>Pseudomonadati</taxon>
        <taxon>Bacteroidota</taxon>
        <taxon>Cytophagia</taxon>
        <taxon>Cytophagales</taxon>
        <taxon>Hymenobacteraceae</taxon>
        <taxon>Hymenobacter</taxon>
    </lineage>
</organism>
<feature type="signal peptide" evidence="3">
    <location>
        <begin position="1"/>
        <end position="21"/>
    </location>
</feature>